<keyword evidence="8 14" id="KW-0067">ATP-binding</keyword>
<keyword evidence="10 14" id="KW-0573">Peptidoglycan synthesis</keyword>
<dbReference type="PANTHER" id="PTHR43445:SF3">
    <property type="entry name" value="UDP-N-ACETYLMURAMATE--L-ALANINE LIGASE"/>
    <property type="match status" value="1"/>
</dbReference>
<comment type="catalytic activity">
    <reaction evidence="13 14">
        <text>UDP-N-acetyl-alpha-D-muramate + L-alanine + ATP = UDP-N-acetyl-alpha-D-muramoyl-L-alanine + ADP + phosphate + H(+)</text>
        <dbReference type="Rhea" id="RHEA:23372"/>
        <dbReference type="ChEBI" id="CHEBI:15378"/>
        <dbReference type="ChEBI" id="CHEBI:30616"/>
        <dbReference type="ChEBI" id="CHEBI:43474"/>
        <dbReference type="ChEBI" id="CHEBI:57972"/>
        <dbReference type="ChEBI" id="CHEBI:70757"/>
        <dbReference type="ChEBI" id="CHEBI:83898"/>
        <dbReference type="ChEBI" id="CHEBI:456216"/>
        <dbReference type="EC" id="6.3.2.8"/>
    </reaction>
</comment>
<evidence type="ECO:0000256" key="13">
    <source>
        <dbReference type="ARBA" id="ARBA00047833"/>
    </source>
</evidence>
<feature type="binding site" evidence="14">
    <location>
        <begin position="118"/>
        <end position="124"/>
    </location>
    <ligand>
        <name>ATP</name>
        <dbReference type="ChEBI" id="CHEBI:30616"/>
    </ligand>
</feature>
<dbReference type="Proteomes" id="UP000626242">
    <property type="component" value="Unassembled WGS sequence"/>
</dbReference>
<evidence type="ECO:0000256" key="12">
    <source>
        <dbReference type="ARBA" id="ARBA00023316"/>
    </source>
</evidence>
<evidence type="ECO:0000256" key="3">
    <source>
        <dbReference type="ARBA" id="ARBA00012211"/>
    </source>
</evidence>
<keyword evidence="4 14" id="KW-0963">Cytoplasm</keyword>
<protein>
    <recommendedName>
        <fullName evidence="3 14">UDP-N-acetylmuramate--L-alanine ligase</fullName>
        <ecNumber evidence="3 14">6.3.2.8</ecNumber>
    </recommendedName>
    <alternativeName>
        <fullName evidence="14">UDP-N-acetylmuramoyl-L-alanine synthetase</fullName>
    </alternativeName>
</protein>
<proteinExistence type="inferred from homology"/>
<keyword evidence="19" id="KW-1185">Reference proteome</keyword>
<dbReference type="HAMAP" id="MF_00046">
    <property type="entry name" value="MurC"/>
    <property type="match status" value="1"/>
</dbReference>
<keyword evidence="7 14" id="KW-0547">Nucleotide-binding</keyword>
<dbReference type="InterPro" id="IPR005758">
    <property type="entry name" value="UDP-N-AcMur_Ala_ligase_MurC"/>
</dbReference>
<dbReference type="PANTHER" id="PTHR43445">
    <property type="entry name" value="UDP-N-ACETYLMURAMATE--L-ALANINE LIGASE-RELATED"/>
    <property type="match status" value="1"/>
</dbReference>
<feature type="domain" description="Mur ligase N-terminal catalytic" evidence="15">
    <location>
        <begin position="10"/>
        <end position="108"/>
    </location>
</feature>
<evidence type="ECO:0000259" key="16">
    <source>
        <dbReference type="Pfam" id="PF02875"/>
    </source>
</evidence>
<dbReference type="EMBL" id="JACSPS010000001">
    <property type="protein sequence ID" value="MBD8017446.1"/>
    <property type="molecule type" value="Genomic_DNA"/>
</dbReference>
<comment type="similarity">
    <text evidence="14">Belongs to the MurCDEF family.</text>
</comment>
<dbReference type="Gene3D" id="3.90.190.20">
    <property type="entry name" value="Mur ligase, C-terminal domain"/>
    <property type="match status" value="1"/>
</dbReference>
<dbReference type="InterPro" id="IPR000713">
    <property type="entry name" value="Mur_ligase_N"/>
</dbReference>
<evidence type="ECO:0000259" key="15">
    <source>
        <dbReference type="Pfam" id="PF01225"/>
    </source>
</evidence>
<dbReference type="SUPFAM" id="SSF53623">
    <property type="entry name" value="MurD-like peptide ligases, catalytic domain"/>
    <property type="match status" value="1"/>
</dbReference>
<evidence type="ECO:0000259" key="17">
    <source>
        <dbReference type="Pfam" id="PF08245"/>
    </source>
</evidence>
<gene>
    <name evidence="14" type="primary">murC</name>
    <name evidence="18" type="ORF">H9628_03090</name>
</gene>
<comment type="subcellular location">
    <subcellularLocation>
        <location evidence="1 14">Cytoplasm</location>
    </subcellularLocation>
</comment>
<dbReference type="InterPro" id="IPR050061">
    <property type="entry name" value="MurCDEF_pg_biosynth"/>
</dbReference>
<sequence length="459" mass="51107">MKTLESYQNFYFVGIGGIGMSALSRYFHAAGNRVLGYDRTVTKLTETLVSEGITISFVDEIGDDIRALNPENTLVIYTPAIKKLGILHYFNANGFTVLKRAKVLGLITENTVSIAVAGTHGKTTTSSLMAHLCKVADLPFSAFLGGIAENFKSNFAYNGTEISVMEADEYDRSFLQLSPDWAVVTSIDADHLDIYGDTATIEQGFRDFAALVESDRQIFVRKGIDIGRPAVTYAVNEPADYYSDNIREVGDRISFDFHSKNSALTTFEWEIPGIHNVENATAAIALLQTYGVSTEVLQRGISSFKGIKRRYTKHRFGNGKIYIDDYAHHPTELNAVIGSIKTFYPEKKLLVVFQPHLFSRTRDFADAFADSLEAADELLLLDIYPARELQENYQGVTSNWLAERIKIKEKQVVSLAETFEKIKEKDFDVLLTVGAGNIDTLYDEIVNWQGSLSKVDANG</sequence>
<dbReference type="SUPFAM" id="SSF53244">
    <property type="entry name" value="MurD-like peptide ligases, peptide-binding domain"/>
    <property type="match status" value="1"/>
</dbReference>
<dbReference type="SUPFAM" id="SSF51984">
    <property type="entry name" value="MurCD N-terminal domain"/>
    <property type="match status" value="1"/>
</dbReference>
<accession>A0ABR8WK54</accession>
<dbReference type="RefSeq" id="WP_251832648.1">
    <property type="nucleotide sequence ID" value="NZ_JACSPS010000001.1"/>
</dbReference>
<evidence type="ECO:0000256" key="1">
    <source>
        <dbReference type="ARBA" id="ARBA00004496"/>
    </source>
</evidence>
<dbReference type="InterPro" id="IPR013221">
    <property type="entry name" value="Mur_ligase_cen"/>
</dbReference>
<keyword evidence="9 14" id="KW-0133">Cell shape</keyword>
<keyword evidence="5 14" id="KW-0436">Ligase</keyword>
<evidence type="ECO:0000256" key="6">
    <source>
        <dbReference type="ARBA" id="ARBA00022618"/>
    </source>
</evidence>
<comment type="pathway">
    <text evidence="2 14">Cell wall biogenesis; peptidoglycan biosynthesis.</text>
</comment>
<reference evidence="18 19" key="1">
    <citation type="submission" date="2020-08" db="EMBL/GenBank/DDBJ databases">
        <title>A Genomic Blueprint of the Chicken Gut Microbiome.</title>
        <authorList>
            <person name="Gilroy R."/>
            <person name="Ravi A."/>
            <person name="Getino M."/>
            <person name="Pursley I."/>
            <person name="Horton D.L."/>
            <person name="Alikhan N.-F."/>
            <person name="Baker D."/>
            <person name="Gharbi K."/>
            <person name="Hall N."/>
            <person name="Watson M."/>
            <person name="Adriaenssens E.M."/>
            <person name="Foster-Nyarko E."/>
            <person name="Jarju S."/>
            <person name="Secka A."/>
            <person name="Antonio M."/>
            <person name="Oren A."/>
            <person name="Chaudhuri R."/>
            <person name="La Ragione R.M."/>
            <person name="Hildebrand F."/>
            <person name="Pallen M.J."/>
        </authorList>
    </citation>
    <scope>NUCLEOTIDE SEQUENCE [LARGE SCALE GENOMIC DNA]</scope>
    <source>
        <strain evidence="18 19">Sa1CVA4</strain>
    </source>
</reference>
<evidence type="ECO:0000313" key="19">
    <source>
        <dbReference type="Proteomes" id="UP000626242"/>
    </source>
</evidence>
<dbReference type="Pfam" id="PF02875">
    <property type="entry name" value="Mur_ligase_C"/>
    <property type="match status" value="1"/>
</dbReference>
<dbReference type="InterPro" id="IPR036615">
    <property type="entry name" value="Mur_ligase_C_dom_sf"/>
</dbReference>
<evidence type="ECO:0000256" key="14">
    <source>
        <dbReference type="HAMAP-Rule" id="MF_00046"/>
    </source>
</evidence>
<dbReference type="Pfam" id="PF01225">
    <property type="entry name" value="Mur_ligase"/>
    <property type="match status" value="1"/>
</dbReference>
<comment type="function">
    <text evidence="14">Cell wall formation.</text>
</comment>
<keyword evidence="11 14" id="KW-0131">Cell cycle</keyword>
<feature type="domain" description="Mur ligase C-terminal" evidence="16">
    <location>
        <begin position="318"/>
        <end position="435"/>
    </location>
</feature>
<comment type="caution">
    <text evidence="18">The sequence shown here is derived from an EMBL/GenBank/DDBJ whole genome shotgun (WGS) entry which is preliminary data.</text>
</comment>
<dbReference type="NCBIfam" id="TIGR01082">
    <property type="entry name" value="murC"/>
    <property type="match status" value="1"/>
</dbReference>
<dbReference type="GO" id="GO:0008763">
    <property type="term" value="F:UDP-N-acetylmuramate-L-alanine ligase activity"/>
    <property type="evidence" value="ECO:0007669"/>
    <property type="project" value="UniProtKB-EC"/>
</dbReference>
<dbReference type="Gene3D" id="3.40.1190.10">
    <property type="entry name" value="Mur-like, catalytic domain"/>
    <property type="match status" value="1"/>
</dbReference>
<dbReference type="Pfam" id="PF08245">
    <property type="entry name" value="Mur_ligase_M"/>
    <property type="match status" value="1"/>
</dbReference>
<dbReference type="InterPro" id="IPR004101">
    <property type="entry name" value="Mur_ligase_C"/>
</dbReference>
<evidence type="ECO:0000256" key="5">
    <source>
        <dbReference type="ARBA" id="ARBA00022598"/>
    </source>
</evidence>
<evidence type="ECO:0000256" key="4">
    <source>
        <dbReference type="ARBA" id="ARBA00022490"/>
    </source>
</evidence>
<keyword evidence="6 14" id="KW-0132">Cell division</keyword>
<evidence type="ECO:0000256" key="7">
    <source>
        <dbReference type="ARBA" id="ARBA00022741"/>
    </source>
</evidence>
<evidence type="ECO:0000256" key="2">
    <source>
        <dbReference type="ARBA" id="ARBA00004752"/>
    </source>
</evidence>
<evidence type="ECO:0000256" key="11">
    <source>
        <dbReference type="ARBA" id="ARBA00023306"/>
    </source>
</evidence>
<evidence type="ECO:0000313" key="18">
    <source>
        <dbReference type="EMBL" id="MBD8017446.1"/>
    </source>
</evidence>
<name>A0ABR8WK54_9FLAO</name>
<evidence type="ECO:0000256" key="10">
    <source>
        <dbReference type="ARBA" id="ARBA00022984"/>
    </source>
</evidence>
<dbReference type="InterPro" id="IPR036565">
    <property type="entry name" value="Mur-like_cat_sf"/>
</dbReference>
<keyword evidence="12 14" id="KW-0961">Cell wall biogenesis/degradation</keyword>
<organism evidence="18 19">
    <name type="scientific">Kaistella pullorum</name>
    <dbReference type="NCBI Taxonomy" id="2763074"/>
    <lineage>
        <taxon>Bacteria</taxon>
        <taxon>Pseudomonadati</taxon>
        <taxon>Bacteroidota</taxon>
        <taxon>Flavobacteriia</taxon>
        <taxon>Flavobacteriales</taxon>
        <taxon>Weeksellaceae</taxon>
        <taxon>Chryseobacterium group</taxon>
        <taxon>Kaistella</taxon>
    </lineage>
</organism>
<dbReference type="EC" id="6.3.2.8" evidence="3 14"/>
<evidence type="ECO:0000256" key="9">
    <source>
        <dbReference type="ARBA" id="ARBA00022960"/>
    </source>
</evidence>
<feature type="domain" description="Mur ligase central" evidence="17">
    <location>
        <begin position="116"/>
        <end position="286"/>
    </location>
</feature>
<evidence type="ECO:0000256" key="8">
    <source>
        <dbReference type="ARBA" id="ARBA00022840"/>
    </source>
</evidence>
<dbReference type="Gene3D" id="3.40.50.720">
    <property type="entry name" value="NAD(P)-binding Rossmann-like Domain"/>
    <property type="match status" value="1"/>
</dbReference>